<dbReference type="EMBL" id="MKZY01000008">
    <property type="protein sequence ID" value="OOO06511.1"/>
    <property type="molecule type" value="Genomic_DNA"/>
</dbReference>
<proteinExistence type="predicted"/>
<dbReference type="PANTHER" id="PTHR33112">
    <property type="entry name" value="DOMAIN PROTEIN, PUTATIVE-RELATED"/>
    <property type="match status" value="1"/>
</dbReference>
<evidence type="ECO:0000313" key="3">
    <source>
        <dbReference type="EMBL" id="OOO06511.1"/>
    </source>
</evidence>
<evidence type="ECO:0000313" key="4">
    <source>
        <dbReference type="Proteomes" id="UP000190312"/>
    </source>
</evidence>
<dbReference type="EMBL" id="BSYA01000188">
    <property type="protein sequence ID" value="GMG36064.1"/>
    <property type="molecule type" value="Genomic_DNA"/>
</dbReference>
<evidence type="ECO:0000259" key="1">
    <source>
        <dbReference type="Pfam" id="PF06985"/>
    </source>
</evidence>
<organism evidence="3 4">
    <name type="scientific">Aspergillus oryzae</name>
    <name type="common">Yellow koji mold</name>
    <dbReference type="NCBI Taxonomy" id="5062"/>
    <lineage>
        <taxon>Eukaryota</taxon>
        <taxon>Fungi</taxon>
        <taxon>Dikarya</taxon>
        <taxon>Ascomycota</taxon>
        <taxon>Pezizomycotina</taxon>
        <taxon>Eurotiomycetes</taxon>
        <taxon>Eurotiomycetidae</taxon>
        <taxon>Eurotiales</taxon>
        <taxon>Aspergillaceae</taxon>
        <taxon>Aspergillus</taxon>
        <taxon>Aspergillus subgen. Circumdati</taxon>
    </lineage>
</organism>
<feature type="domain" description="Heterokaryon incompatibility" evidence="1">
    <location>
        <begin position="242"/>
        <end position="404"/>
    </location>
</feature>
<dbReference type="VEuPathDB" id="FungiDB:AO090701000899"/>
<dbReference type="PANTHER" id="PTHR33112:SF16">
    <property type="entry name" value="HETEROKARYON INCOMPATIBILITY DOMAIN-CONTAINING PROTEIN"/>
    <property type="match status" value="1"/>
</dbReference>
<gene>
    <name evidence="2" type="ORF">Aory04_001117100</name>
    <name evidence="3" type="ORF">OAory_01021720</name>
</gene>
<dbReference type="Proteomes" id="UP000190312">
    <property type="component" value="Unassembled WGS sequence"/>
</dbReference>
<protein>
    <submittedName>
        <fullName evidence="3">Heterokaryon incompatibility</fullName>
    </submittedName>
    <submittedName>
        <fullName evidence="2">Unnamed protein product</fullName>
    </submittedName>
</protein>
<dbReference type="InterPro" id="IPR010730">
    <property type="entry name" value="HET"/>
</dbReference>
<dbReference type="eggNOG" id="ENOG502SICY">
    <property type="taxonomic scope" value="Eukaryota"/>
</dbReference>
<dbReference type="AlphaFoldDB" id="A0A1S9DBP5"/>
<reference evidence="3 4" key="1">
    <citation type="submission" date="2016-10" db="EMBL/GenBank/DDBJ databases">
        <title>Genome sequencing of Aspergillus oryzae BCC7051.</title>
        <authorList>
            <person name="Thammarongtham C."/>
            <person name="Vorapreeda T."/>
            <person name="Nookaew I."/>
            <person name="Srisuk T."/>
            <person name="Land M."/>
            <person name="Jeennor S."/>
            <person name="Laoteng K."/>
        </authorList>
    </citation>
    <scope>NUCLEOTIDE SEQUENCE [LARGE SCALE GENOMIC DNA]</scope>
    <source>
        <strain evidence="3 4">BCC7051</strain>
    </source>
</reference>
<dbReference type="OrthoDB" id="5362512at2759"/>
<dbReference type="Proteomes" id="UP001165205">
    <property type="component" value="Unassembled WGS sequence"/>
</dbReference>
<evidence type="ECO:0000313" key="2">
    <source>
        <dbReference type="EMBL" id="GMG36064.1"/>
    </source>
</evidence>
<sequence length="704" mass="81595">MSRRIHYERRMEDLRLEINRHLVDDGYDARKERYELETRGRNGHYPFGRRCRICNNLSPYGHHPFHFKNDDQWLTLHVYDWVVEDDCQFCVFLDRVFQHYFGSSASPRRFNLNMKPGYPLFLTDIHDSHHNRWIDCIEVFKDIGVFLFSVLDHQDLWLIITDNDIPAWSETPFIGSGAMIFNHSNDQGVYDFISNCISECEKAHASCQAVRPLPLPKRLLYVNEPKHSCRLVEAPQDQPGTYTALSYCWGKGNPDPLLLTQDNYHSFKDNISWDRLPRLFQDAIKITGHLGVDYIWIDSLCIVQDDKQDWEIESQNMASIFENAHITIVAASAPNPETPILRRRAQSEEKVKFHFTEKDHSQSYLFSRLITPEDMFNLYPIKVKQVSSRGWREVLYQRGWTFQEDLLARRTIHYLPQRVVWECRMLHDDERQLLGNRRFPKSLDQTVWTWREFVKAYTYRDLTYISDKLPAISGIANMVSQQTGDEYLAGLWRRSLVSDLDWQFAYSSTAERTCPPRQYIAPSWSWASVATRQAIGYSGETILNTLATVIDADVTLKGRNRFGEVSDGFVQLRGFIREIKLYRKDISELFEADFPGCQVTAGSLHFSADMGICSGDGLLESGAIIPTVCRRYADAKCKPIPGKNAYLGLFLVILYETSECITGLVLGRSPRVRGAYERLGLLEFDPRDFETVMQLAIESTITIV</sequence>
<name>A0A1S9DBP5_ASPOZ</name>
<comment type="caution">
    <text evidence="3">The sequence shown here is derived from an EMBL/GenBank/DDBJ whole genome shotgun (WGS) entry which is preliminary data.</text>
</comment>
<reference evidence="2" key="2">
    <citation type="submission" date="2023-04" db="EMBL/GenBank/DDBJ databases">
        <title>Aspergillus oryzae NBRC 4228.</title>
        <authorList>
            <person name="Ichikawa N."/>
            <person name="Sato H."/>
            <person name="Tonouchi N."/>
        </authorList>
    </citation>
    <scope>NUCLEOTIDE SEQUENCE</scope>
    <source>
        <strain evidence="2">NBRC 4228</strain>
    </source>
</reference>
<dbReference type="Pfam" id="PF06985">
    <property type="entry name" value="HET"/>
    <property type="match status" value="1"/>
</dbReference>
<accession>A0A1S9DBP5</accession>